<dbReference type="Proteomes" id="UP000502179">
    <property type="component" value="Chromosome"/>
</dbReference>
<sequence length="82" mass="9244">MRGQRRRTEWESEVKHLQEVSEGLPPEARRRVMALGLEAVALDLAARHGAPGSDPWSFWARCYHGVTDTLADAWDLAYASTH</sequence>
<organism evidence="1 2">
    <name type="scientific">Thermosulfuriphilus ammonigenes</name>
    <dbReference type="NCBI Taxonomy" id="1936021"/>
    <lineage>
        <taxon>Bacteria</taxon>
        <taxon>Pseudomonadati</taxon>
        <taxon>Thermodesulfobacteriota</taxon>
        <taxon>Thermodesulfobacteria</taxon>
        <taxon>Thermodesulfobacteriales</taxon>
        <taxon>Thermodesulfobacteriaceae</taxon>
        <taxon>Thermosulfuriphilus</taxon>
    </lineage>
</organism>
<evidence type="ECO:0000313" key="1">
    <source>
        <dbReference type="EMBL" id="QIJ71178.1"/>
    </source>
</evidence>
<name>A0A6G7PUQ9_9BACT</name>
<proteinExistence type="predicted"/>
<reference evidence="1 2" key="1">
    <citation type="submission" date="2020-02" db="EMBL/GenBank/DDBJ databases">
        <title>Genome analysis of Thermosulfuriphilus ammonigenes ST65T, an anaerobic thermophilic chemolithoautotrophic bacterium isolated from a deep-sea hydrothermal vent.</title>
        <authorList>
            <person name="Slobodkina G."/>
            <person name="Allioux M."/>
            <person name="Merkel A."/>
            <person name="Alain K."/>
            <person name="Jebbar M."/>
            <person name="Slobodkin A."/>
        </authorList>
    </citation>
    <scope>NUCLEOTIDE SEQUENCE [LARGE SCALE GENOMIC DNA]</scope>
    <source>
        <strain evidence="1 2">ST65</strain>
    </source>
</reference>
<protein>
    <submittedName>
        <fullName evidence="1">Uncharacterized protein</fullName>
    </submittedName>
</protein>
<dbReference type="RefSeq" id="WP_166031399.1">
    <property type="nucleotide sequence ID" value="NZ_CP048877.1"/>
</dbReference>
<keyword evidence="2" id="KW-1185">Reference proteome</keyword>
<dbReference type="KEGG" id="tav:G4V39_02310"/>
<gene>
    <name evidence="1" type="ORF">G4V39_02310</name>
</gene>
<dbReference type="EMBL" id="CP048877">
    <property type="protein sequence ID" value="QIJ71178.1"/>
    <property type="molecule type" value="Genomic_DNA"/>
</dbReference>
<accession>A0A6G7PUQ9</accession>
<dbReference type="AlphaFoldDB" id="A0A6G7PUQ9"/>
<evidence type="ECO:0000313" key="2">
    <source>
        <dbReference type="Proteomes" id="UP000502179"/>
    </source>
</evidence>